<evidence type="ECO:0000256" key="4">
    <source>
        <dbReference type="ARBA" id="ARBA00023180"/>
    </source>
</evidence>
<dbReference type="PANTHER" id="PTHR11640:SF31">
    <property type="entry name" value="IRREGULAR CHIASM C-ROUGHEST PROTEIN-RELATED"/>
    <property type="match status" value="1"/>
</dbReference>
<dbReference type="InterPro" id="IPR003599">
    <property type="entry name" value="Ig_sub"/>
</dbReference>
<dbReference type="InterPro" id="IPR051275">
    <property type="entry name" value="Cell_adhesion_signaling"/>
</dbReference>
<dbReference type="GO" id="GO:0005911">
    <property type="term" value="C:cell-cell junction"/>
    <property type="evidence" value="ECO:0007669"/>
    <property type="project" value="TreeGrafter"/>
</dbReference>
<evidence type="ECO:0000313" key="8">
    <source>
        <dbReference type="EMBL" id="KRT86655.1"/>
    </source>
</evidence>
<dbReference type="GO" id="GO:0050839">
    <property type="term" value="F:cell adhesion molecule binding"/>
    <property type="evidence" value="ECO:0007669"/>
    <property type="project" value="TreeGrafter"/>
</dbReference>
<dbReference type="EMBL" id="LJIG01000285">
    <property type="protein sequence ID" value="KRT86655.1"/>
    <property type="molecule type" value="Genomic_DNA"/>
</dbReference>
<dbReference type="InterPro" id="IPR013783">
    <property type="entry name" value="Ig-like_fold"/>
</dbReference>
<feature type="domain" description="Ig-like" evidence="7">
    <location>
        <begin position="485"/>
        <end position="565"/>
    </location>
</feature>
<name>A0A0T6BH92_9SCAR</name>
<dbReference type="GO" id="GO:0005886">
    <property type="term" value="C:plasma membrane"/>
    <property type="evidence" value="ECO:0007669"/>
    <property type="project" value="TreeGrafter"/>
</dbReference>
<keyword evidence="2 6" id="KW-0472">Membrane</keyword>
<feature type="transmembrane region" description="Helical" evidence="6">
    <location>
        <begin position="668"/>
        <end position="692"/>
    </location>
</feature>
<dbReference type="GO" id="GO:0098609">
    <property type="term" value="P:cell-cell adhesion"/>
    <property type="evidence" value="ECO:0007669"/>
    <property type="project" value="TreeGrafter"/>
</dbReference>
<feature type="domain" description="Ig-like" evidence="7">
    <location>
        <begin position="278"/>
        <end position="364"/>
    </location>
</feature>
<dbReference type="SUPFAM" id="SSF48726">
    <property type="entry name" value="Immunoglobulin"/>
    <property type="match status" value="4"/>
</dbReference>
<evidence type="ECO:0000256" key="6">
    <source>
        <dbReference type="SAM" id="Phobius"/>
    </source>
</evidence>
<dbReference type="Pfam" id="PF13927">
    <property type="entry name" value="Ig_3"/>
    <property type="match status" value="1"/>
</dbReference>
<dbReference type="SMART" id="SM00408">
    <property type="entry name" value="IGc2"/>
    <property type="match status" value="4"/>
</dbReference>
<evidence type="ECO:0000259" key="7">
    <source>
        <dbReference type="PROSITE" id="PS50835"/>
    </source>
</evidence>
<accession>A0A0T6BH92</accession>
<reference evidence="8 9" key="1">
    <citation type="submission" date="2015-09" db="EMBL/GenBank/DDBJ databases">
        <title>Draft genome of the scarab beetle Oryctes borbonicus.</title>
        <authorList>
            <person name="Meyer J.M."/>
            <person name="Markov G.V."/>
            <person name="Baskaran P."/>
            <person name="Herrmann M."/>
            <person name="Sommer R.J."/>
            <person name="Roedelsperger C."/>
        </authorList>
    </citation>
    <scope>NUCLEOTIDE SEQUENCE [LARGE SCALE GENOMIC DNA]</scope>
    <source>
        <strain evidence="8">OB123</strain>
        <tissue evidence="8">Whole animal</tissue>
    </source>
</reference>
<keyword evidence="6" id="KW-1133">Transmembrane helix</keyword>
<feature type="domain" description="Ig-like" evidence="7">
    <location>
        <begin position="162"/>
        <end position="256"/>
    </location>
</feature>
<dbReference type="InterPro" id="IPR003598">
    <property type="entry name" value="Ig_sub2"/>
</dbReference>
<evidence type="ECO:0000313" key="9">
    <source>
        <dbReference type="Proteomes" id="UP000051574"/>
    </source>
</evidence>
<dbReference type="PANTHER" id="PTHR11640">
    <property type="entry name" value="NEPHRIN"/>
    <property type="match status" value="1"/>
</dbReference>
<comment type="caution">
    <text evidence="8">The sequence shown here is derived from an EMBL/GenBank/DDBJ whole genome shotgun (WGS) entry which is preliminary data.</text>
</comment>
<feature type="domain" description="Ig-like" evidence="7">
    <location>
        <begin position="64"/>
        <end position="155"/>
    </location>
</feature>
<evidence type="ECO:0000256" key="3">
    <source>
        <dbReference type="ARBA" id="ARBA00023157"/>
    </source>
</evidence>
<keyword evidence="5" id="KW-0393">Immunoglobulin domain</keyword>
<keyword evidence="3" id="KW-1015">Disulfide bond</keyword>
<protein>
    <submittedName>
        <fullName evidence="8">Immunoglobulin</fullName>
    </submittedName>
</protein>
<evidence type="ECO:0000256" key="5">
    <source>
        <dbReference type="ARBA" id="ARBA00023319"/>
    </source>
</evidence>
<evidence type="ECO:0000256" key="2">
    <source>
        <dbReference type="ARBA" id="ARBA00023136"/>
    </source>
</evidence>
<organism evidence="8 9">
    <name type="scientific">Oryctes borbonicus</name>
    <dbReference type="NCBI Taxonomy" id="1629725"/>
    <lineage>
        <taxon>Eukaryota</taxon>
        <taxon>Metazoa</taxon>
        <taxon>Ecdysozoa</taxon>
        <taxon>Arthropoda</taxon>
        <taxon>Hexapoda</taxon>
        <taxon>Insecta</taxon>
        <taxon>Pterygota</taxon>
        <taxon>Neoptera</taxon>
        <taxon>Endopterygota</taxon>
        <taxon>Coleoptera</taxon>
        <taxon>Polyphaga</taxon>
        <taxon>Scarabaeiformia</taxon>
        <taxon>Scarabaeidae</taxon>
        <taxon>Dynastinae</taxon>
        <taxon>Oryctes</taxon>
    </lineage>
</organism>
<dbReference type="OrthoDB" id="6106100at2759"/>
<proteinExistence type="predicted"/>
<dbReference type="Gene3D" id="2.60.40.10">
    <property type="entry name" value="Immunoglobulins"/>
    <property type="match status" value="6"/>
</dbReference>
<dbReference type="CDD" id="cd00096">
    <property type="entry name" value="Ig"/>
    <property type="match status" value="2"/>
</dbReference>
<dbReference type="SMART" id="SM00409">
    <property type="entry name" value="IG"/>
    <property type="match status" value="4"/>
</dbReference>
<dbReference type="Pfam" id="PF13895">
    <property type="entry name" value="Ig_2"/>
    <property type="match status" value="2"/>
</dbReference>
<keyword evidence="6" id="KW-0812">Transmembrane</keyword>
<dbReference type="InterPro" id="IPR036179">
    <property type="entry name" value="Ig-like_dom_sf"/>
</dbReference>
<evidence type="ECO:0000256" key="1">
    <source>
        <dbReference type="ARBA" id="ARBA00004479"/>
    </source>
</evidence>
<sequence length="713" mass="79399">MTFRLFSSFFQPDGTFGTQSLLEFTATRWENGNAIHCEADNTVMRDQQDLPLRSMLVIEVYYPPVVTVSPLVITANETDENILLNCEHYSNPMKLEDALWSKDGKNITLTSDKYEGGNVENLPLIVKQITREDQGNYTCFCKNSVGSQESEDYIFLDVQFPPTVELEIFSPIPIKATEEKNVTLACTAVVGNPLNLSKVRWFLSDELLKELPECNYTSYDDEGKGQGYGGPFCSVDSHILSLVNVSESFAGNYTCQGKSVAGWGPKSEPQELIVYYPPSPASLRASSTKVVKKSSVTLICSVENPGKPEAITYVWYRGNHLISDITSYNWTINPVTYETKSNYTCYATNEGGNSAPASIYVNVSAPPAFIQNLQPYQGILYTTNNISLTCRVECSPECKISWLRNSHTIPKSDLFYSFKETKHPADLNKNDFESIESTLIFNMHRWPGKQLDKTAQNSFYTCLSSSNGIGPGINSTMEIAVDYPPENLTVSKSVIDVQENNKPETINCTGKGHPTLSYVWKNDQGISVSSNHVLSLKTVGKADAGRYYCEASNKHGKATTNAYLNVQYVPSCTLSLEKHKGSASLECVAKANPGEVTFRFQIKGENETMDSSLITQDGAKGYLQLDDSIETFRTYQCFVNNSVGIGAPCERDVLGIAPWWKQFFGDNLIIVIAALVAILIIIIICIIIILICRRKRSNNKYNNPVEMEEREKL</sequence>
<dbReference type="PROSITE" id="PS50835">
    <property type="entry name" value="IG_LIKE"/>
    <property type="match status" value="5"/>
</dbReference>
<dbReference type="AlphaFoldDB" id="A0A0T6BH92"/>
<comment type="subcellular location">
    <subcellularLocation>
        <location evidence="1">Membrane</location>
        <topology evidence="1">Single-pass type I membrane protein</topology>
    </subcellularLocation>
</comment>
<keyword evidence="9" id="KW-1185">Reference proteome</keyword>
<dbReference type="InterPro" id="IPR007110">
    <property type="entry name" value="Ig-like_dom"/>
</dbReference>
<gene>
    <name evidence="8" type="ORF">AMK59_1698</name>
</gene>
<dbReference type="Proteomes" id="UP000051574">
    <property type="component" value="Unassembled WGS sequence"/>
</dbReference>
<feature type="non-terminal residue" evidence="8">
    <location>
        <position position="713"/>
    </location>
</feature>
<feature type="domain" description="Ig-like" evidence="7">
    <location>
        <begin position="367"/>
        <end position="480"/>
    </location>
</feature>
<keyword evidence="4" id="KW-0325">Glycoprotein</keyword>